<dbReference type="InterPro" id="IPR002035">
    <property type="entry name" value="VWF_A"/>
</dbReference>
<accession>A0A3B0TPX3</accession>
<evidence type="ECO:0000256" key="1">
    <source>
        <dbReference type="SAM" id="MobiDB-lite"/>
    </source>
</evidence>
<feature type="domain" description="VWFA" evidence="2">
    <location>
        <begin position="274"/>
        <end position="431"/>
    </location>
</feature>
<sequence length="442" mass="47869">MERLSAINVTAVLDTINVDQSEGALFLEARLTVPLPFLGLVGINEMSTRVASQATRKQLFLEVGMVLDNSGSMNWSSRMTNLKTAASNATEILFEGQSVSTTTKIGIIPFTSFVNVGANNAAAPWIDVDGNSSIASDNFDDDDDENTPFFGPVDRLALYNQLSNAQWGGCVDARPNTETTGPDAHLDTDDTAPNLADPDTLFVPSFSPDTPNSWASWQSDYESDTASPTCPPLIGASDRERQERLCKYNGSINTSSWGPNFDCPSAAILPLSDQKADILDAIDDMDAGGATNIHMGAIWGFRVVSPTEPFSEGNPYDPDTMKVLIIMTDGENTMYSTNNMNGASYYSPYGFPYNERIGAVGWNNTQLRTEMNNRTVESCNNAKAANIVVYTIGLDPPNATTQNMLEDCASSLAQAYFPEQPSELDDVFAEIASQLSALRLDQ</sequence>
<organism evidence="3">
    <name type="scientific">hydrothermal vent metagenome</name>
    <dbReference type="NCBI Taxonomy" id="652676"/>
    <lineage>
        <taxon>unclassified sequences</taxon>
        <taxon>metagenomes</taxon>
        <taxon>ecological metagenomes</taxon>
    </lineage>
</organism>
<dbReference type="InterPro" id="IPR036465">
    <property type="entry name" value="vWFA_dom_sf"/>
</dbReference>
<dbReference type="PROSITE" id="PS50234">
    <property type="entry name" value="VWFA"/>
    <property type="match status" value="1"/>
</dbReference>
<feature type="region of interest" description="Disordered" evidence="1">
    <location>
        <begin position="170"/>
        <end position="199"/>
    </location>
</feature>
<dbReference type="AlphaFoldDB" id="A0A3B0TPX3"/>
<dbReference type="EMBL" id="UOEQ01000104">
    <property type="protein sequence ID" value="VAW16502.1"/>
    <property type="molecule type" value="Genomic_DNA"/>
</dbReference>
<name>A0A3B0TPX3_9ZZZZ</name>
<evidence type="ECO:0000313" key="3">
    <source>
        <dbReference type="EMBL" id="VAW16502.1"/>
    </source>
</evidence>
<proteinExistence type="predicted"/>
<evidence type="ECO:0000259" key="2">
    <source>
        <dbReference type="PROSITE" id="PS50234"/>
    </source>
</evidence>
<dbReference type="SUPFAM" id="SSF53300">
    <property type="entry name" value="vWA-like"/>
    <property type="match status" value="1"/>
</dbReference>
<feature type="region of interest" description="Disordered" evidence="1">
    <location>
        <begin position="213"/>
        <end position="236"/>
    </location>
</feature>
<gene>
    <name evidence="3" type="ORF">MNBD_ALPHA11-330</name>
</gene>
<dbReference type="Gene3D" id="3.40.50.410">
    <property type="entry name" value="von Willebrand factor, type A domain"/>
    <property type="match status" value="1"/>
</dbReference>
<reference evidence="3" key="1">
    <citation type="submission" date="2018-06" db="EMBL/GenBank/DDBJ databases">
        <authorList>
            <person name="Zhirakovskaya E."/>
        </authorList>
    </citation>
    <scope>NUCLEOTIDE SEQUENCE</scope>
</reference>
<protein>
    <recommendedName>
        <fullName evidence="2">VWFA domain-containing protein</fullName>
    </recommendedName>
</protein>
<feature type="compositionally biased region" description="Polar residues" evidence="1">
    <location>
        <begin position="213"/>
        <end position="228"/>
    </location>
</feature>